<dbReference type="EMBL" id="JBHFFA010000004">
    <property type="protein sequence ID" value="KAL2631756.1"/>
    <property type="molecule type" value="Genomic_DNA"/>
</dbReference>
<evidence type="ECO:0000313" key="1">
    <source>
        <dbReference type="EMBL" id="KAL2631756.1"/>
    </source>
</evidence>
<keyword evidence="2" id="KW-1185">Reference proteome</keyword>
<name>A0ABD1YLV2_9MARC</name>
<dbReference type="Proteomes" id="UP001605036">
    <property type="component" value="Unassembled WGS sequence"/>
</dbReference>
<sequence length="88" mass="10110">MMTMDDDDNNSILEEDDLDKDKLDGLLPECNEDKLCDGCKMQRSFARFDTIRYLEVGEEKSLVCKRFKGSEGVEIPLAYVFFIGSFLI</sequence>
<dbReference type="AlphaFoldDB" id="A0ABD1YLV2"/>
<accession>A0ABD1YLV2</accession>
<proteinExistence type="predicted"/>
<evidence type="ECO:0000313" key="2">
    <source>
        <dbReference type="Proteomes" id="UP001605036"/>
    </source>
</evidence>
<comment type="caution">
    <text evidence="1">The sequence shown here is derived from an EMBL/GenBank/DDBJ whole genome shotgun (WGS) entry which is preliminary data.</text>
</comment>
<gene>
    <name evidence="1" type="ORF">R1flu_016442</name>
</gene>
<reference evidence="1 2" key="1">
    <citation type="submission" date="2024-09" db="EMBL/GenBank/DDBJ databases">
        <title>Chromosome-scale assembly of Riccia fluitans.</title>
        <authorList>
            <person name="Paukszto L."/>
            <person name="Sawicki J."/>
            <person name="Karawczyk K."/>
            <person name="Piernik-Szablinska J."/>
            <person name="Szczecinska M."/>
            <person name="Mazdziarz M."/>
        </authorList>
    </citation>
    <scope>NUCLEOTIDE SEQUENCE [LARGE SCALE GENOMIC DNA]</scope>
    <source>
        <strain evidence="1">Rf_01</strain>
        <tissue evidence="1">Aerial parts of the thallus</tissue>
    </source>
</reference>
<protein>
    <submittedName>
        <fullName evidence="1">Uncharacterized protein</fullName>
    </submittedName>
</protein>
<organism evidence="1 2">
    <name type="scientific">Riccia fluitans</name>
    <dbReference type="NCBI Taxonomy" id="41844"/>
    <lineage>
        <taxon>Eukaryota</taxon>
        <taxon>Viridiplantae</taxon>
        <taxon>Streptophyta</taxon>
        <taxon>Embryophyta</taxon>
        <taxon>Marchantiophyta</taxon>
        <taxon>Marchantiopsida</taxon>
        <taxon>Marchantiidae</taxon>
        <taxon>Marchantiales</taxon>
        <taxon>Ricciaceae</taxon>
        <taxon>Riccia</taxon>
    </lineage>
</organism>